<evidence type="ECO:0000313" key="12">
    <source>
        <dbReference type="Proteomes" id="UP000286734"/>
    </source>
</evidence>
<dbReference type="Proteomes" id="UP000286712">
    <property type="component" value="Unassembled WGS sequence"/>
</dbReference>
<evidence type="ECO:0000313" key="1">
    <source>
        <dbReference type="EMBL" id="RTH04383.1"/>
    </source>
</evidence>
<dbReference type="SUPFAM" id="SSF160761">
    <property type="entry name" value="TTHC002-like"/>
    <property type="match status" value="1"/>
</dbReference>
<comment type="caution">
    <text evidence="5">The sequence shown here is derived from an EMBL/GenBank/DDBJ whole genome shotgun (WGS) entry which is preliminary data.</text>
</comment>
<dbReference type="Proteomes" id="UP000288073">
    <property type="component" value="Unassembled WGS sequence"/>
</dbReference>
<dbReference type="EMBL" id="PELW01000424">
    <property type="protein sequence ID" value="RTH20687.1"/>
    <property type="molecule type" value="Genomic_DNA"/>
</dbReference>
<dbReference type="Proteomes" id="UP000286910">
    <property type="component" value="Unassembled WGS sequence"/>
</dbReference>
<reference evidence="11 12" key="1">
    <citation type="journal article" date="2019" name="Extremophiles">
        <title>Biogeography of thermophiles and predominance of Thermus scotoductus in domestic water heaters.</title>
        <authorList>
            <person name="Wilpiszeski R.L."/>
            <person name="Zhang Z."/>
            <person name="House C.H."/>
        </authorList>
    </citation>
    <scope>NUCLEOTIDE SEQUENCE [LARGE SCALE GENOMIC DNA]</scope>
    <source>
        <strain evidence="10 18">10_S10</strain>
        <strain evidence="9 14">14_S14</strain>
        <strain evidence="7 20">16_S16</strain>
        <strain evidence="8 15">17_S17</strain>
        <strain evidence="6 16">25_S25</strain>
        <strain evidence="5 11">27_S27</strain>
        <strain evidence="4 17">28_S28</strain>
        <strain evidence="2 13">32_S32</strain>
        <strain evidence="3 12">34_S34</strain>
        <strain evidence="1 19">38_S38</strain>
    </source>
</reference>
<evidence type="ECO:0000313" key="11">
    <source>
        <dbReference type="Proteomes" id="UP000286712"/>
    </source>
</evidence>
<dbReference type="EMBL" id="PEMJ01000339">
    <property type="protein sequence ID" value="RTI11874.1"/>
    <property type="molecule type" value="Genomic_DNA"/>
</dbReference>
<dbReference type="Proteomes" id="UP000288347">
    <property type="component" value="Unassembled WGS sequence"/>
</dbReference>
<dbReference type="InterPro" id="IPR037262">
    <property type="entry name" value="TTHC002-like"/>
</dbReference>
<evidence type="ECO:0000313" key="3">
    <source>
        <dbReference type="EMBL" id="RTH06697.1"/>
    </source>
</evidence>
<dbReference type="EMBL" id="PEMH01000385">
    <property type="protein sequence ID" value="RTH97040.1"/>
    <property type="molecule type" value="Genomic_DNA"/>
</dbReference>
<dbReference type="Proteomes" id="UP000287439">
    <property type="component" value="Unassembled WGS sequence"/>
</dbReference>
<accession>A0A430RP12</accession>
<protein>
    <submittedName>
        <fullName evidence="5">Uncharacterized protein</fullName>
    </submittedName>
</protein>
<evidence type="ECO:0000313" key="4">
    <source>
        <dbReference type="EMBL" id="RTH20522.1"/>
    </source>
</evidence>
<dbReference type="Proteomes" id="UP000286734">
    <property type="component" value="Unassembled WGS sequence"/>
</dbReference>
<evidence type="ECO:0000313" key="6">
    <source>
        <dbReference type="EMBL" id="RTH28066.1"/>
    </source>
</evidence>
<dbReference type="EMBL" id="PELV01000045">
    <property type="protein sequence ID" value="RTH20522.1"/>
    <property type="molecule type" value="Genomic_DNA"/>
</dbReference>
<evidence type="ECO:0000313" key="2">
    <source>
        <dbReference type="EMBL" id="RTH06636.1"/>
    </source>
</evidence>
<dbReference type="EMBL" id="PELR01000031">
    <property type="protein sequence ID" value="RTH06636.1"/>
    <property type="molecule type" value="Genomic_DNA"/>
</dbReference>
<dbReference type="EMBL" id="PEMG01000049">
    <property type="protein sequence ID" value="RTI11363.1"/>
    <property type="molecule type" value="Genomic_DNA"/>
</dbReference>
<dbReference type="InterPro" id="IPR043707">
    <property type="entry name" value="DUF5647"/>
</dbReference>
<evidence type="ECO:0000313" key="5">
    <source>
        <dbReference type="EMBL" id="RTH20687.1"/>
    </source>
</evidence>
<evidence type="ECO:0000313" key="19">
    <source>
        <dbReference type="Proteomes" id="UP000288082"/>
    </source>
</evidence>
<evidence type="ECO:0000313" key="18">
    <source>
        <dbReference type="Proteomes" id="UP000288073"/>
    </source>
</evidence>
<evidence type="ECO:0000313" key="8">
    <source>
        <dbReference type="EMBL" id="RTI11363.1"/>
    </source>
</evidence>
<dbReference type="EMBL" id="PELM01000060">
    <property type="protein sequence ID" value="RTH04383.1"/>
    <property type="molecule type" value="Genomic_DNA"/>
</dbReference>
<sequence length="97" mass="10563">MVNPQGLTAEERLFALQERFGEALLENPGLVEILPENFVLAVLPLDDPEAARLAMESLPRLQGWSREEGPLVHALFQGGELLAVVLPQGRVIPARAA</sequence>
<name>A0A430RP12_THESC</name>
<evidence type="ECO:0000313" key="15">
    <source>
        <dbReference type="Proteomes" id="UP000287173"/>
    </source>
</evidence>
<dbReference type="Pfam" id="PF18882">
    <property type="entry name" value="DUF5647"/>
    <property type="match status" value="1"/>
</dbReference>
<evidence type="ECO:0000313" key="17">
    <source>
        <dbReference type="Proteomes" id="UP000287439"/>
    </source>
</evidence>
<dbReference type="Proteomes" id="UP000287173">
    <property type="component" value="Unassembled WGS sequence"/>
</dbReference>
<dbReference type="Gene3D" id="3.40.1350.20">
    <property type="match status" value="1"/>
</dbReference>
<evidence type="ECO:0000313" key="20">
    <source>
        <dbReference type="Proteomes" id="UP000288347"/>
    </source>
</evidence>
<dbReference type="EMBL" id="PELP01000062">
    <property type="protein sequence ID" value="RTH06697.1"/>
    <property type="molecule type" value="Genomic_DNA"/>
</dbReference>
<evidence type="ECO:0000313" key="7">
    <source>
        <dbReference type="EMBL" id="RTH97040.1"/>
    </source>
</evidence>
<dbReference type="Proteomes" id="UP000287306">
    <property type="component" value="Unassembled WGS sequence"/>
</dbReference>
<dbReference type="Proteomes" id="UP000288082">
    <property type="component" value="Unassembled WGS sequence"/>
</dbReference>
<dbReference type="RefSeq" id="WP_126170575.1">
    <property type="nucleotide sequence ID" value="NZ_PELL01000351.1"/>
</dbReference>
<dbReference type="EMBL" id="PEMN01000266">
    <property type="protein sequence ID" value="RTI15789.1"/>
    <property type="molecule type" value="Genomic_DNA"/>
</dbReference>
<evidence type="ECO:0000313" key="16">
    <source>
        <dbReference type="Proteomes" id="UP000287306"/>
    </source>
</evidence>
<proteinExistence type="predicted"/>
<dbReference type="Proteomes" id="UP000287155">
    <property type="component" value="Unassembled WGS sequence"/>
</dbReference>
<evidence type="ECO:0000313" key="14">
    <source>
        <dbReference type="Proteomes" id="UP000287155"/>
    </source>
</evidence>
<organism evidence="5 11">
    <name type="scientific">Thermus scotoductus</name>
    <dbReference type="NCBI Taxonomy" id="37636"/>
    <lineage>
        <taxon>Bacteria</taxon>
        <taxon>Thermotogati</taxon>
        <taxon>Deinococcota</taxon>
        <taxon>Deinococci</taxon>
        <taxon>Thermales</taxon>
        <taxon>Thermaceae</taxon>
        <taxon>Thermus</taxon>
    </lineage>
</organism>
<gene>
    <name evidence="10" type="ORF">CSW23_08225</name>
    <name evidence="9" type="ORF">CSW27_11395</name>
    <name evidence="7" type="ORF">CSW29_12110</name>
    <name evidence="8" type="ORF">CSW30_02595</name>
    <name evidence="6" type="ORF">CSW38_01930</name>
    <name evidence="5" type="ORF">CSW40_14820</name>
    <name evidence="4" type="ORF">CSW41_02105</name>
    <name evidence="2" type="ORF">CSW45_01525</name>
    <name evidence="3" type="ORF">CSW47_02985</name>
    <name evidence="1" type="ORF">CSW50_02845</name>
</gene>
<dbReference type="AlphaFoldDB" id="A0A430RP12"/>
<evidence type="ECO:0000313" key="13">
    <source>
        <dbReference type="Proteomes" id="UP000286910"/>
    </source>
</evidence>
<dbReference type="EMBL" id="PELY01000042">
    <property type="protein sequence ID" value="RTH28066.1"/>
    <property type="molecule type" value="Genomic_DNA"/>
</dbReference>
<evidence type="ECO:0000313" key="9">
    <source>
        <dbReference type="EMBL" id="RTI11874.1"/>
    </source>
</evidence>
<evidence type="ECO:0000313" key="10">
    <source>
        <dbReference type="EMBL" id="RTI15789.1"/>
    </source>
</evidence>